<dbReference type="EMBL" id="GBRH01195821">
    <property type="protein sequence ID" value="JAE02075.1"/>
    <property type="molecule type" value="Transcribed_RNA"/>
</dbReference>
<sequence length="125" mass="13996">MIVSALLTASPQTASLVAAESCLESLPRMCGTFCGSSVSCTRVAGSERNGDLNMRNESNWMLTTRKGADFFFNRYQGLMAPFSTAIPWNIYLLTQLSRIVLSHFVALVRCASKKKRPEVFMHYKY</sequence>
<evidence type="ECO:0000313" key="1">
    <source>
        <dbReference type="EMBL" id="JAE02075.1"/>
    </source>
</evidence>
<dbReference type="AlphaFoldDB" id="A0A0A9EMY7"/>
<protein>
    <submittedName>
        <fullName evidence="1">Uncharacterized protein</fullName>
    </submittedName>
</protein>
<proteinExistence type="predicted"/>
<organism evidence="1">
    <name type="scientific">Arundo donax</name>
    <name type="common">Giant reed</name>
    <name type="synonym">Donax arundinaceus</name>
    <dbReference type="NCBI Taxonomy" id="35708"/>
    <lineage>
        <taxon>Eukaryota</taxon>
        <taxon>Viridiplantae</taxon>
        <taxon>Streptophyta</taxon>
        <taxon>Embryophyta</taxon>
        <taxon>Tracheophyta</taxon>
        <taxon>Spermatophyta</taxon>
        <taxon>Magnoliopsida</taxon>
        <taxon>Liliopsida</taxon>
        <taxon>Poales</taxon>
        <taxon>Poaceae</taxon>
        <taxon>PACMAD clade</taxon>
        <taxon>Arundinoideae</taxon>
        <taxon>Arundineae</taxon>
        <taxon>Arundo</taxon>
    </lineage>
</organism>
<reference evidence="1" key="2">
    <citation type="journal article" date="2015" name="Data Brief">
        <title>Shoot transcriptome of the giant reed, Arundo donax.</title>
        <authorList>
            <person name="Barrero R.A."/>
            <person name="Guerrero F.D."/>
            <person name="Moolhuijzen P."/>
            <person name="Goolsby J.A."/>
            <person name="Tidwell J."/>
            <person name="Bellgard S.E."/>
            <person name="Bellgard M.I."/>
        </authorList>
    </citation>
    <scope>NUCLEOTIDE SEQUENCE</scope>
    <source>
        <tissue evidence="1">Shoot tissue taken approximately 20 cm above the soil surface</tissue>
    </source>
</reference>
<reference evidence="1" key="1">
    <citation type="submission" date="2014-09" db="EMBL/GenBank/DDBJ databases">
        <authorList>
            <person name="Magalhaes I.L.F."/>
            <person name="Oliveira U."/>
            <person name="Santos F.R."/>
            <person name="Vidigal T.H.D.A."/>
            <person name="Brescovit A.D."/>
            <person name="Santos A.J."/>
        </authorList>
    </citation>
    <scope>NUCLEOTIDE SEQUENCE</scope>
    <source>
        <tissue evidence="1">Shoot tissue taken approximately 20 cm above the soil surface</tissue>
    </source>
</reference>
<accession>A0A0A9EMY7</accession>
<name>A0A0A9EMY7_ARUDO</name>